<reference evidence="3" key="1">
    <citation type="journal article" date="2021" name="Nat. Commun.">
        <title>Genetic determinants of endophytism in the Arabidopsis root mycobiome.</title>
        <authorList>
            <person name="Mesny F."/>
            <person name="Miyauchi S."/>
            <person name="Thiergart T."/>
            <person name="Pickel B."/>
            <person name="Atanasova L."/>
            <person name="Karlsson M."/>
            <person name="Huettel B."/>
            <person name="Barry K.W."/>
            <person name="Haridas S."/>
            <person name="Chen C."/>
            <person name="Bauer D."/>
            <person name="Andreopoulos W."/>
            <person name="Pangilinan J."/>
            <person name="LaButti K."/>
            <person name="Riley R."/>
            <person name="Lipzen A."/>
            <person name="Clum A."/>
            <person name="Drula E."/>
            <person name="Henrissat B."/>
            <person name="Kohler A."/>
            <person name="Grigoriev I.V."/>
            <person name="Martin F.M."/>
            <person name="Hacquard S."/>
        </authorList>
    </citation>
    <scope>NUCLEOTIDE SEQUENCE</scope>
    <source>
        <strain evidence="3">MPI-CAGE-CH-0230</strain>
    </source>
</reference>
<dbReference type="InterPro" id="IPR003593">
    <property type="entry name" value="AAA+_ATPase"/>
</dbReference>
<feature type="domain" description="AAA+ ATPase" evidence="2">
    <location>
        <begin position="462"/>
        <end position="589"/>
    </location>
</feature>
<proteinExistence type="predicted"/>
<dbReference type="PANTHER" id="PTHR46411:SF1">
    <property type="entry name" value="FAMILY ATPASE, PUTATIVE (AFU_ORTHOLOGUE AFUA_7G05752)-RELATED"/>
    <property type="match status" value="1"/>
</dbReference>
<comment type="caution">
    <text evidence="3">The sequence shown here is derived from an EMBL/GenBank/DDBJ whole genome shotgun (WGS) entry which is preliminary data.</text>
</comment>
<dbReference type="RefSeq" id="XP_046015859.1">
    <property type="nucleotide sequence ID" value="XM_046149701.1"/>
</dbReference>
<dbReference type="Pfam" id="PF22942">
    <property type="entry name" value="DUF7025"/>
    <property type="match status" value="1"/>
</dbReference>
<dbReference type="Gene3D" id="3.40.50.300">
    <property type="entry name" value="P-loop containing nucleotide triphosphate hydrolases"/>
    <property type="match status" value="1"/>
</dbReference>
<evidence type="ECO:0000256" key="1">
    <source>
        <dbReference type="SAM" id="MobiDB-lite"/>
    </source>
</evidence>
<accession>A0A9P8YCB6</accession>
<keyword evidence="4" id="KW-1185">Reference proteome</keyword>
<dbReference type="SUPFAM" id="SSF52540">
    <property type="entry name" value="P-loop containing nucleoside triphosphate hydrolases"/>
    <property type="match status" value="1"/>
</dbReference>
<dbReference type="GO" id="GO:0005524">
    <property type="term" value="F:ATP binding"/>
    <property type="evidence" value="ECO:0007669"/>
    <property type="project" value="InterPro"/>
</dbReference>
<dbReference type="InterPro" id="IPR003959">
    <property type="entry name" value="ATPase_AAA_core"/>
</dbReference>
<sequence>MHHRKAPKEPDFIRLDQVWSKTTSRHELHETPKACTDNAYEGYLFHVRRSIDSSGKHRSTVVDIQCELIQECLRQVMGKSEESGIEEENMVIDPDILFLYLEDIRSLRRKLKDIVPSGKSRKMLQAAQDLIDKKRRNLKVLVKYLEADYKQILNKLKPLLQNGLITFDLLWTLWRPNTLAFTDVYGEAGELQVFRVGKCQSRVRETRTTSFWIKGTYVDFDGKRLGRRNVYTDIDYFRGTRKINRLNVVPLQYHQNSENVRRDLIERGKKFVQLSGVLHKSYQGPAFWRAQASIIRREVHGRVMIDAGRHPQNNPLGVVAPTRSQGHDSDTSDGGDSSGEEDSADNPDSDGDATEHFPELELLDGNTLSVDMNSQKVAGQRTFVLSDEDYLLASPLVLGYSLQENTWAEFLVSGVKDISWNAQAYDFVVLEPEVKSVIKALADTQKRQATDCFDQDITGRGKGFIALLHGPSGTGKTLTVTAISEVLKCPLYTISTNEMGSSAAYLAAFLRQVFENCRSWGAILLISDADVYLENRTMRNTHRNSIVNVFLRQLSSFCGTMFLKTARVEEFDDELRSHVHVAVRYGKPDFKSKKAIFRAFLGLAPVGTQIAPREFTDTDLCELAKYDLNGRHIRNTVTTAQALAVAQGQALDMVHFRQVLEVAKEFERDIKGGPAFEDAMNSYC</sequence>
<feature type="compositionally biased region" description="Acidic residues" evidence="1">
    <location>
        <begin position="338"/>
        <end position="352"/>
    </location>
</feature>
<name>A0A9P8YCB6_9PEZI</name>
<organism evidence="3 4">
    <name type="scientific">Microdochium trichocladiopsis</name>
    <dbReference type="NCBI Taxonomy" id="1682393"/>
    <lineage>
        <taxon>Eukaryota</taxon>
        <taxon>Fungi</taxon>
        <taxon>Dikarya</taxon>
        <taxon>Ascomycota</taxon>
        <taxon>Pezizomycotina</taxon>
        <taxon>Sordariomycetes</taxon>
        <taxon>Xylariomycetidae</taxon>
        <taxon>Xylariales</taxon>
        <taxon>Microdochiaceae</taxon>
        <taxon>Microdochium</taxon>
    </lineage>
</organism>
<dbReference type="SMART" id="SM00382">
    <property type="entry name" value="AAA"/>
    <property type="match status" value="1"/>
</dbReference>
<dbReference type="EMBL" id="JAGTJQ010000003">
    <property type="protein sequence ID" value="KAH7035766.1"/>
    <property type="molecule type" value="Genomic_DNA"/>
</dbReference>
<dbReference type="InterPro" id="IPR027417">
    <property type="entry name" value="P-loop_NTPase"/>
</dbReference>
<dbReference type="PANTHER" id="PTHR46411">
    <property type="entry name" value="FAMILY ATPASE, PUTATIVE-RELATED"/>
    <property type="match status" value="1"/>
</dbReference>
<evidence type="ECO:0000259" key="2">
    <source>
        <dbReference type="SMART" id="SM00382"/>
    </source>
</evidence>
<evidence type="ECO:0000313" key="3">
    <source>
        <dbReference type="EMBL" id="KAH7035766.1"/>
    </source>
</evidence>
<dbReference type="GO" id="GO:0016887">
    <property type="term" value="F:ATP hydrolysis activity"/>
    <property type="evidence" value="ECO:0007669"/>
    <property type="project" value="InterPro"/>
</dbReference>
<feature type="region of interest" description="Disordered" evidence="1">
    <location>
        <begin position="307"/>
        <end position="355"/>
    </location>
</feature>
<dbReference type="Pfam" id="PF00004">
    <property type="entry name" value="AAA"/>
    <property type="match status" value="1"/>
</dbReference>
<protein>
    <submittedName>
        <fullName evidence="3">P-loop containing nucleoside triphosphate hydrolase protein</fullName>
    </submittedName>
</protein>
<gene>
    <name evidence="3" type="ORF">B0I36DRAFT_239580</name>
</gene>
<dbReference type="AlphaFoldDB" id="A0A9P8YCB6"/>
<keyword evidence="3" id="KW-0378">Hydrolase</keyword>
<dbReference type="InterPro" id="IPR054289">
    <property type="entry name" value="DUF7025"/>
</dbReference>
<dbReference type="GeneID" id="70179247"/>
<dbReference type="Proteomes" id="UP000756346">
    <property type="component" value="Unassembled WGS sequence"/>
</dbReference>
<evidence type="ECO:0000313" key="4">
    <source>
        <dbReference type="Proteomes" id="UP000756346"/>
    </source>
</evidence>
<dbReference type="OrthoDB" id="10042665at2759"/>